<dbReference type="EMBL" id="MU857601">
    <property type="protein sequence ID" value="KAK4252464.1"/>
    <property type="molecule type" value="Genomic_DNA"/>
</dbReference>
<keyword evidence="3" id="KW-1185">Reference proteome</keyword>
<feature type="transmembrane region" description="Helical" evidence="1">
    <location>
        <begin position="35"/>
        <end position="60"/>
    </location>
</feature>
<sequence>LSKMANAISNWYTWLIELRIIPQEYQYITSVISSFFITLALTPIVPIILLVVYDVILWFWRLAAANWRLRLSRRTGAAMPTPPSH</sequence>
<dbReference type="AlphaFoldDB" id="A0AAN7D1U2"/>
<comment type="caution">
    <text evidence="2">The sequence shown here is derived from an EMBL/GenBank/DDBJ whole genome shotgun (WGS) entry which is preliminary data.</text>
</comment>
<evidence type="ECO:0000313" key="3">
    <source>
        <dbReference type="Proteomes" id="UP001303647"/>
    </source>
</evidence>
<proteinExistence type="predicted"/>
<name>A0AAN7D1U2_9PEZI</name>
<gene>
    <name evidence="2" type="ORF">C7999DRAFT_10073</name>
</gene>
<keyword evidence="1" id="KW-0472">Membrane</keyword>
<feature type="non-terminal residue" evidence="2">
    <location>
        <position position="1"/>
    </location>
</feature>
<keyword evidence="1" id="KW-0812">Transmembrane</keyword>
<organism evidence="2 3">
    <name type="scientific">Corynascus novoguineensis</name>
    <dbReference type="NCBI Taxonomy" id="1126955"/>
    <lineage>
        <taxon>Eukaryota</taxon>
        <taxon>Fungi</taxon>
        <taxon>Dikarya</taxon>
        <taxon>Ascomycota</taxon>
        <taxon>Pezizomycotina</taxon>
        <taxon>Sordariomycetes</taxon>
        <taxon>Sordariomycetidae</taxon>
        <taxon>Sordariales</taxon>
        <taxon>Chaetomiaceae</taxon>
        <taxon>Corynascus</taxon>
    </lineage>
</organism>
<keyword evidence="1" id="KW-1133">Transmembrane helix</keyword>
<evidence type="ECO:0000256" key="1">
    <source>
        <dbReference type="SAM" id="Phobius"/>
    </source>
</evidence>
<dbReference type="Proteomes" id="UP001303647">
    <property type="component" value="Unassembled WGS sequence"/>
</dbReference>
<evidence type="ECO:0000313" key="2">
    <source>
        <dbReference type="EMBL" id="KAK4252464.1"/>
    </source>
</evidence>
<reference evidence="2" key="2">
    <citation type="submission" date="2023-05" db="EMBL/GenBank/DDBJ databases">
        <authorList>
            <consortium name="Lawrence Berkeley National Laboratory"/>
            <person name="Steindorff A."/>
            <person name="Hensen N."/>
            <person name="Bonometti L."/>
            <person name="Westerberg I."/>
            <person name="Brannstrom I.O."/>
            <person name="Guillou S."/>
            <person name="Cros-Aarteil S."/>
            <person name="Calhoun S."/>
            <person name="Haridas S."/>
            <person name="Kuo A."/>
            <person name="Mondo S."/>
            <person name="Pangilinan J."/>
            <person name="Riley R."/>
            <person name="Labutti K."/>
            <person name="Andreopoulos B."/>
            <person name="Lipzen A."/>
            <person name="Chen C."/>
            <person name="Yanf M."/>
            <person name="Daum C."/>
            <person name="Ng V."/>
            <person name="Clum A."/>
            <person name="Ohm R."/>
            <person name="Martin F."/>
            <person name="Silar P."/>
            <person name="Natvig D."/>
            <person name="Lalanne C."/>
            <person name="Gautier V."/>
            <person name="Ament-Velasquez S.L."/>
            <person name="Kruys A."/>
            <person name="Hutchinson M.I."/>
            <person name="Powell A.J."/>
            <person name="Barry K."/>
            <person name="Miller A.N."/>
            <person name="Grigoriev I.V."/>
            <person name="Debuchy R."/>
            <person name="Gladieux P."/>
            <person name="Thoren M.H."/>
            <person name="Johannesson H."/>
        </authorList>
    </citation>
    <scope>NUCLEOTIDE SEQUENCE</scope>
    <source>
        <strain evidence="2">CBS 359.72</strain>
    </source>
</reference>
<reference evidence="2" key="1">
    <citation type="journal article" date="2023" name="Mol. Phylogenet. Evol.">
        <title>Genome-scale phylogeny and comparative genomics of the fungal order Sordariales.</title>
        <authorList>
            <person name="Hensen N."/>
            <person name="Bonometti L."/>
            <person name="Westerberg I."/>
            <person name="Brannstrom I.O."/>
            <person name="Guillou S."/>
            <person name="Cros-Aarteil S."/>
            <person name="Calhoun S."/>
            <person name="Haridas S."/>
            <person name="Kuo A."/>
            <person name="Mondo S."/>
            <person name="Pangilinan J."/>
            <person name="Riley R."/>
            <person name="LaButti K."/>
            <person name="Andreopoulos B."/>
            <person name="Lipzen A."/>
            <person name="Chen C."/>
            <person name="Yan M."/>
            <person name="Daum C."/>
            <person name="Ng V."/>
            <person name="Clum A."/>
            <person name="Steindorff A."/>
            <person name="Ohm R.A."/>
            <person name="Martin F."/>
            <person name="Silar P."/>
            <person name="Natvig D.O."/>
            <person name="Lalanne C."/>
            <person name="Gautier V."/>
            <person name="Ament-Velasquez S.L."/>
            <person name="Kruys A."/>
            <person name="Hutchinson M.I."/>
            <person name="Powell A.J."/>
            <person name="Barry K."/>
            <person name="Miller A.N."/>
            <person name="Grigoriev I.V."/>
            <person name="Debuchy R."/>
            <person name="Gladieux P."/>
            <person name="Hiltunen Thoren M."/>
            <person name="Johannesson H."/>
        </authorList>
    </citation>
    <scope>NUCLEOTIDE SEQUENCE</scope>
    <source>
        <strain evidence="2">CBS 359.72</strain>
    </source>
</reference>
<accession>A0AAN7D1U2</accession>
<protein>
    <submittedName>
        <fullName evidence="2">Uncharacterized protein</fullName>
    </submittedName>
</protein>